<dbReference type="AlphaFoldDB" id="A0AAV4N192"/>
<gene>
    <name evidence="1" type="ORF">CDAR_242651</name>
</gene>
<dbReference type="EMBL" id="BPLQ01001069">
    <property type="protein sequence ID" value="GIX78030.1"/>
    <property type="molecule type" value="Genomic_DNA"/>
</dbReference>
<protein>
    <recommendedName>
        <fullName evidence="3">Secreted protein</fullName>
    </recommendedName>
</protein>
<proteinExistence type="predicted"/>
<keyword evidence="2" id="KW-1185">Reference proteome</keyword>
<evidence type="ECO:0000313" key="2">
    <source>
        <dbReference type="Proteomes" id="UP001054837"/>
    </source>
</evidence>
<dbReference type="Proteomes" id="UP001054837">
    <property type="component" value="Unassembled WGS sequence"/>
</dbReference>
<name>A0AAV4N192_9ARAC</name>
<comment type="caution">
    <text evidence="1">The sequence shown here is derived from an EMBL/GenBank/DDBJ whole genome shotgun (WGS) entry which is preliminary data.</text>
</comment>
<evidence type="ECO:0000313" key="1">
    <source>
        <dbReference type="EMBL" id="GIX78030.1"/>
    </source>
</evidence>
<organism evidence="1 2">
    <name type="scientific">Caerostris darwini</name>
    <dbReference type="NCBI Taxonomy" id="1538125"/>
    <lineage>
        <taxon>Eukaryota</taxon>
        <taxon>Metazoa</taxon>
        <taxon>Ecdysozoa</taxon>
        <taxon>Arthropoda</taxon>
        <taxon>Chelicerata</taxon>
        <taxon>Arachnida</taxon>
        <taxon>Araneae</taxon>
        <taxon>Araneomorphae</taxon>
        <taxon>Entelegynae</taxon>
        <taxon>Araneoidea</taxon>
        <taxon>Araneidae</taxon>
        <taxon>Caerostris</taxon>
    </lineage>
</organism>
<evidence type="ECO:0008006" key="3">
    <source>
        <dbReference type="Google" id="ProtNLM"/>
    </source>
</evidence>
<reference evidence="1 2" key="1">
    <citation type="submission" date="2021-06" db="EMBL/GenBank/DDBJ databases">
        <title>Caerostris darwini draft genome.</title>
        <authorList>
            <person name="Kono N."/>
            <person name="Arakawa K."/>
        </authorList>
    </citation>
    <scope>NUCLEOTIDE SEQUENCE [LARGE SCALE GENOMIC DNA]</scope>
</reference>
<accession>A0AAV4N192</accession>
<sequence length="101" mass="11891">MKTSCCFFFWPLPSFLGPPRPDFMGFPPPFLLEMNNLPSLRMELPPEWVPRTVFRLERAVIPLLDARMELPSEWVPRTVFRLERSVIPLLLRDILLKQISP</sequence>